<dbReference type="OrthoDB" id="115056at2"/>
<sequence length="247" mass="27287">MISGEGAGVPELGLDLLGIEAEAFAATPTLNLRIGLRRLDGGPVQCVLLTTTVTIAAARREYGDEERERLTGVFGTPDMWDRSLRGLTWARVGATVPTFRGGTETTLSLPCGHDMQVAADRYLHALDDGDVPLDLTFNGTVFYPGEDGKLRTGQIPWHHEATGVLPVQAWRDLMDRYYGGARWLRLDDACFGRLAAYRARRAHSSFDDTVDELLRRAEAEREGERARGEERARGGEAAREGEEEWTV</sequence>
<dbReference type="InterPro" id="IPR045730">
    <property type="entry name" value="DUF6084"/>
</dbReference>
<reference evidence="2 3" key="1">
    <citation type="submission" date="2017-06" db="EMBL/GenBank/DDBJ databases">
        <authorList>
            <person name="Kim H.J."/>
            <person name="Triplett B.A."/>
        </authorList>
    </citation>
    <scope>NUCLEOTIDE SEQUENCE [LARGE SCALE GENOMIC DNA]</scope>
    <source>
        <strain evidence="2 3">DSM 44715</strain>
    </source>
</reference>
<gene>
    <name evidence="2" type="ORF">SAMN05443665_101436</name>
</gene>
<name>A0A239J5K8_9ACTN</name>
<dbReference type="EMBL" id="FZOR01000014">
    <property type="protein sequence ID" value="SNT01326.1"/>
    <property type="molecule type" value="Genomic_DNA"/>
</dbReference>
<accession>A0A239J5K8</accession>
<dbReference type="Pfam" id="PF19562">
    <property type="entry name" value="DUF6084"/>
    <property type="match status" value="1"/>
</dbReference>
<protein>
    <submittedName>
        <fullName evidence="2">Uncharacterized protein</fullName>
    </submittedName>
</protein>
<evidence type="ECO:0000313" key="3">
    <source>
        <dbReference type="Proteomes" id="UP000198318"/>
    </source>
</evidence>
<proteinExistence type="predicted"/>
<feature type="region of interest" description="Disordered" evidence="1">
    <location>
        <begin position="218"/>
        <end position="247"/>
    </location>
</feature>
<evidence type="ECO:0000256" key="1">
    <source>
        <dbReference type="SAM" id="MobiDB-lite"/>
    </source>
</evidence>
<keyword evidence="3" id="KW-1185">Reference proteome</keyword>
<feature type="compositionally biased region" description="Basic and acidic residues" evidence="1">
    <location>
        <begin position="218"/>
        <end position="240"/>
    </location>
</feature>
<organism evidence="2 3">
    <name type="scientific">Actinomadura meyerae</name>
    <dbReference type="NCBI Taxonomy" id="240840"/>
    <lineage>
        <taxon>Bacteria</taxon>
        <taxon>Bacillati</taxon>
        <taxon>Actinomycetota</taxon>
        <taxon>Actinomycetes</taxon>
        <taxon>Streptosporangiales</taxon>
        <taxon>Thermomonosporaceae</taxon>
        <taxon>Actinomadura</taxon>
    </lineage>
</organism>
<evidence type="ECO:0000313" key="2">
    <source>
        <dbReference type="EMBL" id="SNT01326.1"/>
    </source>
</evidence>
<dbReference type="Proteomes" id="UP000198318">
    <property type="component" value="Unassembled WGS sequence"/>
</dbReference>
<dbReference type="AlphaFoldDB" id="A0A239J5K8"/>
<dbReference type="RefSeq" id="WP_143228003.1">
    <property type="nucleotide sequence ID" value="NZ_FZOR01000014.1"/>
</dbReference>